<dbReference type="InterPro" id="IPR001650">
    <property type="entry name" value="Helicase_C-like"/>
</dbReference>
<evidence type="ECO:0000313" key="19">
    <source>
        <dbReference type="Proteomes" id="UP000732377"/>
    </source>
</evidence>
<feature type="domain" description="Helicase ATP-binding" evidence="16">
    <location>
        <begin position="295"/>
        <end position="457"/>
    </location>
</feature>
<dbReference type="NCBIfam" id="TIGR00643">
    <property type="entry name" value="recG"/>
    <property type="match status" value="1"/>
</dbReference>
<dbReference type="AlphaFoldDB" id="A0A953I169"/>
<dbReference type="Pfam" id="PF19833">
    <property type="entry name" value="RecG_dom3_C"/>
    <property type="match status" value="1"/>
</dbReference>
<dbReference type="PANTHER" id="PTHR47964:SF1">
    <property type="entry name" value="ATP-DEPENDENT DNA HELICASE HOMOLOG RECG, CHLOROPLASTIC"/>
    <property type="match status" value="1"/>
</dbReference>
<dbReference type="InterPro" id="IPR033454">
    <property type="entry name" value="RecG_wedge"/>
</dbReference>
<dbReference type="GO" id="GO:0043138">
    <property type="term" value="F:3'-5' DNA helicase activity"/>
    <property type="evidence" value="ECO:0007669"/>
    <property type="project" value="UniProtKB-EC"/>
</dbReference>
<proteinExistence type="inferred from homology"/>
<evidence type="ECO:0000256" key="7">
    <source>
        <dbReference type="ARBA" id="ARBA00022840"/>
    </source>
</evidence>
<name>A0A953I169_SYMTR</name>
<dbReference type="PANTHER" id="PTHR47964">
    <property type="entry name" value="ATP-DEPENDENT DNA HELICASE HOMOLOG RECG, CHLOROPLASTIC"/>
    <property type="match status" value="1"/>
</dbReference>
<dbReference type="Pfam" id="PF00270">
    <property type="entry name" value="DEAD"/>
    <property type="match status" value="1"/>
</dbReference>
<evidence type="ECO:0000256" key="5">
    <source>
        <dbReference type="ARBA" id="ARBA00022801"/>
    </source>
</evidence>
<evidence type="ECO:0000256" key="13">
    <source>
        <dbReference type="ARBA" id="ARBA00034808"/>
    </source>
</evidence>
<dbReference type="SMART" id="SM00490">
    <property type="entry name" value="HELICc"/>
    <property type="match status" value="1"/>
</dbReference>
<evidence type="ECO:0000256" key="3">
    <source>
        <dbReference type="ARBA" id="ARBA00022741"/>
    </source>
</evidence>
<dbReference type="GO" id="GO:0006281">
    <property type="term" value="P:DNA repair"/>
    <property type="evidence" value="ECO:0007669"/>
    <property type="project" value="UniProtKB-UniRule"/>
</dbReference>
<evidence type="ECO:0000256" key="1">
    <source>
        <dbReference type="ARBA" id="ARBA00007504"/>
    </source>
</evidence>
<dbReference type="Proteomes" id="UP000732377">
    <property type="component" value="Unassembled WGS sequence"/>
</dbReference>
<keyword evidence="11" id="KW-0413">Isomerase</keyword>
<dbReference type="GO" id="GO:0016787">
    <property type="term" value="F:hydrolase activity"/>
    <property type="evidence" value="ECO:0007669"/>
    <property type="project" value="UniProtKB-KW"/>
</dbReference>
<keyword evidence="4 15" id="KW-0227">DNA damage</keyword>
<dbReference type="InterPro" id="IPR047112">
    <property type="entry name" value="RecG/Mfd"/>
</dbReference>
<dbReference type="NCBIfam" id="NF008168">
    <property type="entry name" value="PRK10917.2-2"/>
    <property type="match status" value="1"/>
</dbReference>
<keyword evidence="5 15" id="KW-0378">Hydrolase</keyword>
<keyword evidence="8" id="KW-0238">DNA-binding</keyword>
<evidence type="ECO:0000259" key="16">
    <source>
        <dbReference type="PROSITE" id="PS51192"/>
    </source>
</evidence>
<keyword evidence="10 15" id="KW-0234">DNA repair</keyword>
<keyword evidence="9 15" id="KW-0233">DNA recombination</keyword>
<evidence type="ECO:0000256" key="4">
    <source>
        <dbReference type="ARBA" id="ARBA00022763"/>
    </source>
</evidence>
<evidence type="ECO:0000256" key="14">
    <source>
        <dbReference type="ARBA" id="ARBA00048988"/>
    </source>
</evidence>
<dbReference type="InterPro" id="IPR012340">
    <property type="entry name" value="NA-bd_OB-fold"/>
</dbReference>
<evidence type="ECO:0000256" key="8">
    <source>
        <dbReference type="ARBA" id="ARBA00023125"/>
    </source>
</evidence>
<dbReference type="InterPro" id="IPR014001">
    <property type="entry name" value="Helicase_ATP-bd"/>
</dbReference>
<organism evidence="18 19">
    <name type="scientific">Symbiobacterium thermophilum</name>
    <dbReference type="NCBI Taxonomy" id="2734"/>
    <lineage>
        <taxon>Bacteria</taxon>
        <taxon>Bacillati</taxon>
        <taxon>Bacillota</taxon>
        <taxon>Clostridia</taxon>
        <taxon>Eubacteriales</taxon>
        <taxon>Symbiobacteriaceae</taxon>
        <taxon>Symbiobacterium</taxon>
    </lineage>
</organism>
<gene>
    <name evidence="18" type="ORF">CWE10_02560</name>
</gene>
<dbReference type="CDD" id="cd17992">
    <property type="entry name" value="DEXHc_RecG"/>
    <property type="match status" value="1"/>
</dbReference>
<comment type="catalytic activity">
    <reaction evidence="14 15">
        <text>ATP + H2O = ADP + phosphate + H(+)</text>
        <dbReference type="Rhea" id="RHEA:13065"/>
        <dbReference type="ChEBI" id="CHEBI:15377"/>
        <dbReference type="ChEBI" id="CHEBI:15378"/>
        <dbReference type="ChEBI" id="CHEBI:30616"/>
        <dbReference type="ChEBI" id="CHEBI:43474"/>
        <dbReference type="ChEBI" id="CHEBI:456216"/>
        <dbReference type="EC" id="5.6.2.4"/>
    </reaction>
</comment>
<accession>A0A953I169</accession>
<dbReference type="RefSeq" id="WP_273377766.1">
    <property type="nucleotide sequence ID" value="NZ_JACSIR010000372.1"/>
</dbReference>
<evidence type="ECO:0000256" key="12">
    <source>
        <dbReference type="ARBA" id="ARBA00034617"/>
    </source>
</evidence>
<dbReference type="Pfam" id="PF17191">
    <property type="entry name" value="RecG_wedge"/>
    <property type="match status" value="1"/>
</dbReference>
<evidence type="ECO:0000256" key="11">
    <source>
        <dbReference type="ARBA" id="ARBA00023235"/>
    </source>
</evidence>
<keyword evidence="7 15" id="KW-0067">ATP-binding</keyword>
<evidence type="ECO:0000256" key="2">
    <source>
        <dbReference type="ARBA" id="ARBA00017846"/>
    </source>
</evidence>
<feature type="domain" description="Helicase C-terminal" evidence="17">
    <location>
        <begin position="479"/>
        <end position="636"/>
    </location>
</feature>
<comment type="similarity">
    <text evidence="1 15">Belongs to the helicase family. RecG subfamily.</text>
</comment>
<dbReference type="InterPro" id="IPR027417">
    <property type="entry name" value="P-loop_NTPase"/>
</dbReference>
<dbReference type="Pfam" id="PF00271">
    <property type="entry name" value="Helicase_C"/>
    <property type="match status" value="1"/>
</dbReference>
<dbReference type="PROSITE" id="PS51194">
    <property type="entry name" value="HELICASE_CTER"/>
    <property type="match status" value="1"/>
</dbReference>
<dbReference type="NCBIfam" id="NF008165">
    <property type="entry name" value="PRK10917.1-3"/>
    <property type="match status" value="1"/>
</dbReference>
<dbReference type="InterPro" id="IPR011545">
    <property type="entry name" value="DEAD/DEAH_box_helicase_dom"/>
</dbReference>
<dbReference type="Gene3D" id="2.40.50.140">
    <property type="entry name" value="Nucleic acid-binding proteins"/>
    <property type="match status" value="1"/>
</dbReference>
<comment type="caution">
    <text evidence="18">The sequence shown here is derived from an EMBL/GenBank/DDBJ whole genome shotgun (WGS) entry which is preliminary data.</text>
</comment>
<dbReference type="EMBL" id="PIUK01000012">
    <property type="protein sequence ID" value="MBY6275086.1"/>
    <property type="molecule type" value="Genomic_DNA"/>
</dbReference>
<dbReference type="SUPFAM" id="SSF52540">
    <property type="entry name" value="P-loop containing nucleoside triphosphate hydrolases"/>
    <property type="match status" value="2"/>
</dbReference>
<dbReference type="InterPro" id="IPR045562">
    <property type="entry name" value="RecG_dom3_C"/>
</dbReference>
<dbReference type="SUPFAM" id="SSF50249">
    <property type="entry name" value="Nucleic acid-binding proteins"/>
    <property type="match status" value="1"/>
</dbReference>
<evidence type="ECO:0000256" key="9">
    <source>
        <dbReference type="ARBA" id="ARBA00023172"/>
    </source>
</evidence>
<comment type="function">
    <text evidence="15">Plays a critical role in recombination and DNA repair. Helps process Holliday junction intermediates to mature products by catalyzing branch migration. Has replication fork regression activity, unwinds stalled or blocked replication forks to make a HJ that can be resolved. Has a DNA unwinding activity characteristic of a DNA helicase with 3'-5' polarity.</text>
</comment>
<dbReference type="CDD" id="cd04488">
    <property type="entry name" value="RecG_wedge_OBF"/>
    <property type="match status" value="1"/>
</dbReference>
<dbReference type="InterPro" id="IPR004609">
    <property type="entry name" value="ATP-dep_DNA_helicase_RecG"/>
</dbReference>
<protein>
    <recommendedName>
        <fullName evidence="2 15">ATP-dependent DNA helicase RecG</fullName>
        <ecNumber evidence="13 15">5.6.2.4</ecNumber>
    </recommendedName>
</protein>
<dbReference type="PROSITE" id="PS51192">
    <property type="entry name" value="HELICASE_ATP_BIND_1"/>
    <property type="match status" value="1"/>
</dbReference>
<keyword evidence="3 15" id="KW-0547">Nucleotide-binding</keyword>
<keyword evidence="6 15" id="KW-0347">Helicase</keyword>
<comment type="catalytic activity">
    <reaction evidence="12 15">
        <text>Couples ATP hydrolysis with the unwinding of duplex DNA by translocating in the 3'-5' direction.</text>
        <dbReference type="EC" id="5.6.2.4"/>
    </reaction>
</comment>
<evidence type="ECO:0000256" key="6">
    <source>
        <dbReference type="ARBA" id="ARBA00022806"/>
    </source>
</evidence>
<dbReference type="GO" id="GO:0003677">
    <property type="term" value="F:DNA binding"/>
    <property type="evidence" value="ECO:0007669"/>
    <property type="project" value="UniProtKB-KW"/>
</dbReference>
<dbReference type="EC" id="5.6.2.4" evidence="13 15"/>
<dbReference type="GO" id="GO:0006310">
    <property type="term" value="P:DNA recombination"/>
    <property type="evidence" value="ECO:0007669"/>
    <property type="project" value="UniProtKB-UniRule"/>
</dbReference>
<dbReference type="SMART" id="SM00487">
    <property type="entry name" value="DEXDc"/>
    <property type="match status" value="1"/>
</dbReference>
<reference evidence="18" key="1">
    <citation type="submission" date="2017-11" db="EMBL/GenBank/DDBJ databases">
        <title>Three new genomes from thermophilic consortium.</title>
        <authorList>
            <person name="Quaggio R."/>
            <person name="Amgarten D."/>
            <person name="Setubal J.C."/>
        </authorList>
    </citation>
    <scope>NUCLEOTIDE SEQUENCE</scope>
    <source>
        <strain evidence="18">ZCTH01-B2</strain>
    </source>
</reference>
<evidence type="ECO:0000313" key="18">
    <source>
        <dbReference type="EMBL" id="MBY6275086.1"/>
    </source>
</evidence>
<dbReference type="Gene3D" id="3.40.50.300">
    <property type="entry name" value="P-loop containing nucleotide triphosphate hydrolases"/>
    <property type="match status" value="2"/>
</dbReference>
<sequence>MTPTSGGDAKRGAQRYFGDPLSMPVQYLKGIGPARARDLAKQGIATVRDLIERVPRAYRDYSQIKPIAQAQNGQPESLMGTVVMVDDRRVRGNLHLTRVIISDGSGTAAGVWFNQPWQAKRFPVGTKVLFAGTVERRGAQIQITNPEWEIIDEESSSDPLHAGRIVPVYPLTGGLNPRDVRRAVYLALQTAADLMPDTIPGPVRERQGLMPAAEAWRAIHFPDSGGQRERARATLAFEELFVLQVGLALVRRQTVVEQAGIAHGPDGEVTRRLRAGLPFRLTAAQERVIRQVAADMESSRPMNRLVQGDVGSGKTMVAVFALAKAVDSGHQGALMAPTEILAEQHYLNLRRIFAPLGVEVVLVSGSLTKKERDANLGLLQMGAAHIAVGTHALIEDRVAFKDLSLVITDEQHRFGVRQRARLQQKGEVMPDTLVMTATPIPRTLALTLYGDLDVSVIDELPPGRRPVGTYWRPESARRQVYDHLMRTEVPAGRQGYVVCPLIEESDKLQAQAATEWYERLKAQYPDVRLGLLHGRLRPAEKEAVMEAFRAGEIQVLVTTTVIEVGVDVPNATMMIIEGADRFGLAQLHQLRGRVGRGSHQSYCVLIADPKTAEARERLMIMQKYSDGFALAEKDLELRGPGEFFGTRQHGMPDLKVANPIADLAILERARAEAMRLVEEDPHLRLPEHQALRQAVKERLGEQFGFILVS</sequence>
<evidence type="ECO:0000259" key="17">
    <source>
        <dbReference type="PROSITE" id="PS51194"/>
    </source>
</evidence>
<evidence type="ECO:0000256" key="10">
    <source>
        <dbReference type="ARBA" id="ARBA00023204"/>
    </source>
</evidence>
<dbReference type="GO" id="GO:0005524">
    <property type="term" value="F:ATP binding"/>
    <property type="evidence" value="ECO:0007669"/>
    <property type="project" value="UniProtKB-KW"/>
</dbReference>
<dbReference type="FunFam" id="3.40.50.300:FF:000391">
    <property type="entry name" value="ATP-dependent DNA helicase RecG"/>
    <property type="match status" value="1"/>
</dbReference>
<evidence type="ECO:0000256" key="15">
    <source>
        <dbReference type="RuleBase" id="RU363016"/>
    </source>
</evidence>